<reference evidence="10 11" key="1">
    <citation type="journal article" date="2011" name="J. Bacteriol.">
        <title>Genome sequence of 'Pedosphaera parvula' Ellin514, an aerobic Verrucomicrobial isolate from pasture soil.</title>
        <authorList>
            <person name="Kant R."/>
            <person name="van Passel M.W."/>
            <person name="Sangwan P."/>
            <person name="Palva A."/>
            <person name="Lucas S."/>
            <person name="Copeland A."/>
            <person name="Lapidus A."/>
            <person name="Glavina Del Rio T."/>
            <person name="Dalin E."/>
            <person name="Tice H."/>
            <person name="Bruce D."/>
            <person name="Goodwin L."/>
            <person name="Pitluck S."/>
            <person name="Chertkov O."/>
            <person name="Larimer F.W."/>
            <person name="Land M.L."/>
            <person name="Hauser L."/>
            <person name="Brettin T.S."/>
            <person name="Detter J.C."/>
            <person name="Han S."/>
            <person name="de Vos W.M."/>
            <person name="Janssen P.H."/>
            <person name="Smidt H."/>
        </authorList>
    </citation>
    <scope>NUCLEOTIDE SEQUENCE [LARGE SCALE GENOMIC DNA]</scope>
    <source>
        <strain evidence="10 11">Ellin514</strain>
    </source>
</reference>
<evidence type="ECO:0000259" key="8">
    <source>
        <dbReference type="Pfam" id="PF02687"/>
    </source>
</evidence>
<gene>
    <name evidence="10" type="ORF">Cflav_PD4969</name>
</gene>
<evidence type="ECO:0000256" key="6">
    <source>
        <dbReference type="ARBA" id="ARBA00038076"/>
    </source>
</evidence>
<sequence length="452" mass="50099">MSSPSKSTKNAAEFVDFVRFLRGMKAARMKRIIRLGVKSLWLHRLRSLLTALGIVFGVCSVIAMLAIGEGASHEAQEQIKNLGSQNIILKSLKPSEERKVSENNRQSYILQYGLTYTDIKAIKDTIPGVTVVVPGRIMREYVWNISRQTDCEILGTVPWYPTMRNHQVAQGRFFTEREMDEKANVCVISSEMVSQLFPLQQAVGSDVRVGNAYYRVIGVMEPQSKAAKGDEVTGATQGPTLERMFIPLETAKTRYGEVLMKRRQGSFAAERVQLHEVTVKVGKPDEVINVSLAIKDLMERNHKKKDYEMVVPLELLKRAERTKQIFNIVLGSIAAISLLVGGIGIMNIMLASVTERTREIGIRRALGAKRRDIVIQFLVETIILSGAGGVMGVLLGILIPFAVSYFAGMATIVTFWSPVLAFSISGLVGIIFGLYPAIRAASMDPVEALRHE</sequence>
<dbReference type="Proteomes" id="UP000003688">
    <property type="component" value="Unassembled WGS sequence"/>
</dbReference>
<evidence type="ECO:0000256" key="2">
    <source>
        <dbReference type="ARBA" id="ARBA00022475"/>
    </source>
</evidence>
<keyword evidence="4 7" id="KW-1133">Transmembrane helix</keyword>
<evidence type="ECO:0008006" key="12">
    <source>
        <dbReference type="Google" id="ProtNLM"/>
    </source>
</evidence>
<dbReference type="Pfam" id="PF12704">
    <property type="entry name" value="MacB_PCD"/>
    <property type="match status" value="1"/>
</dbReference>
<evidence type="ECO:0000256" key="1">
    <source>
        <dbReference type="ARBA" id="ARBA00004651"/>
    </source>
</evidence>
<evidence type="ECO:0000256" key="5">
    <source>
        <dbReference type="ARBA" id="ARBA00023136"/>
    </source>
</evidence>
<dbReference type="Pfam" id="PF02687">
    <property type="entry name" value="FtsX"/>
    <property type="match status" value="1"/>
</dbReference>
<feature type="domain" description="MacB-like periplasmic core" evidence="9">
    <location>
        <begin position="47"/>
        <end position="291"/>
    </location>
</feature>
<dbReference type="GO" id="GO:0022857">
    <property type="term" value="F:transmembrane transporter activity"/>
    <property type="evidence" value="ECO:0007669"/>
    <property type="project" value="TreeGrafter"/>
</dbReference>
<dbReference type="AlphaFoldDB" id="B9XCY8"/>
<feature type="transmembrane region" description="Helical" evidence="7">
    <location>
        <begin position="374"/>
        <end position="403"/>
    </location>
</feature>
<evidence type="ECO:0000313" key="10">
    <source>
        <dbReference type="EMBL" id="EEF62334.1"/>
    </source>
</evidence>
<dbReference type="RefSeq" id="WP_007413686.1">
    <property type="nucleotide sequence ID" value="NZ_ABOX02000005.1"/>
</dbReference>
<keyword evidence="5 7" id="KW-0472">Membrane</keyword>
<dbReference type="GO" id="GO:0005886">
    <property type="term" value="C:plasma membrane"/>
    <property type="evidence" value="ECO:0007669"/>
    <property type="project" value="UniProtKB-SubCell"/>
</dbReference>
<dbReference type="InterPro" id="IPR025857">
    <property type="entry name" value="MacB_PCD"/>
</dbReference>
<evidence type="ECO:0000256" key="7">
    <source>
        <dbReference type="SAM" id="Phobius"/>
    </source>
</evidence>
<evidence type="ECO:0000256" key="3">
    <source>
        <dbReference type="ARBA" id="ARBA00022692"/>
    </source>
</evidence>
<protein>
    <recommendedName>
        <fullName evidence="12">ABC transporter related-protein</fullName>
    </recommendedName>
</protein>
<comment type="similarity">
    <text evidence="6">Belongs to the ABC-4 integral membrane protein family.</text>
</comment>
<dbReference type="InterPro" id="IPR050250">
    <property type="entry name" value="Macrolide_Exporter_MacB"/>
</dbReference>
<accession>B9XCY8</accession>
<evidence type="ECO:0000259" key="9">
    <source>
        <dbReference type="Pfam" id="PF12704"/>
    </source>
</evidence>
<proteinExistence type="inferred from homology"/>
<feature type="transmembrane region" description="Helical" evidence="7">
    <location>
        <begin position="415"/>
        <end position="435"/>
    </location>
</feature>
<keyword evidence="2" id="KW-1003">Cell membrane</keyword>
<dbReference type="EMBL" id="ABOX02000005">
    <property type="protein sequence ID" value="EEF62334.1"/>
    <property type="molecule type" value="Genomic_DNA"/>
</dbReference>
<organism evidence="10 11">
    <name type="scientific">Pedosphaera parvula (strain Ellin514)</name>
    <dbReference type="NCBI Taxonomy" id="320771"/>
    <lineage>
        <taxon>Bacteria</taxon>
        <taxon>Pseudomonadati</taxon>
        <taxon>Verrucomicrobiota</taxon>
        <taxon>Pedosphaerae</taxon>
        <taxon>Pedosphaerales</taxon>
        <taxon>Pedosphaeraceae</taxon>
        <taxon>Pedosphaera</taxon>
    </lineage>
</organism>
<keyword evidence="11" id="KW-1185">Reference proteome</keyword>
<evidence type="ECO:0000256" key="4">
    <source>
        <dbReference type="ARBA" id="ARBA00022989"/>
    </source>
</evidence>
<comment type="subcellular location">
    <subcellularLocation>
        <location evidence="1">Cell membrane</location>
        <topology evidence="1">Multi-pass membrane protein</topology>
    </subcellularLocation>
</comment>
<feature type="transmembrane region" description="Helical" evidence="7">
    <location>
        <begin position="325"/>
        <end position="353"/>
    </location>
</feature>
<name>B9XCY8_PEDPL</name>
<evidence type="ECO:0000313" key="11">
    <source>
        <dbReference type="Proteomes" id="UP000003688"/>
    </source>
</evidence>
<dbReference type="STRING" id="320771.Cflav_PD4969"/>
<keyword evidence="3 7" id="KW-0812">Transmembrane</keyword>
<comment type="caution">
    <text evidence="10">The sequence shown here is derived from an EMBL/GenBank/DDBJ whole genome shotgun (WGS) entry which is preliminary data.</text>
</comment>
<dbReference type="PANTHER" id="PTHR30572">
    <property type="entry name" value="MEMBRANE COMPONENT OF TRANSPORTER-RELATED"/>
    <property type="match status" value="1"/>
</dbReference>
<feature type="transmembrane region" description="Helical" evidence="7">
    <location>
        <begin position="48"/>
        <end position="68"/>
    </location>
</feature>
<feature type="domain" description="ABC3 transporter permease C-terminal" evidence="8">
    <location>
        <begin position="332"/>
        <end position="445"/>
    </location>
</feature>
<dbReference type="PANTHER" id="PTHR30572:SF4">
    <property type="entry name" value="ABC TRANSPORTER PERMEASE YTRF"/>
    <property type="match status" value="1"/>
</dbReference>
<dbReference type="InterPro" id="IPR003838">
    <property type="entry name" value="ABC3_permease_C"/>
</dbReference>